<reference evidence="2" key="1">
    <citation type="journal article" date="2010" name="Genome Res.">
        <title>Population genomic sequencing of Coccidioides fungi reveals recent hybridization and transposon control.</title>
        <authorList>
            <person name="Neafsey D.E."/>
            <person name="Barker B.M."/>
            <person name="Sharpton T.J."/>
            <person name="Stajich J.E."/>
            <person name="Park D.J."/>
            <person name="Whiston E."/>
            <person name="Hung C.-Y."/>
            <person name="McMahan C."/>
            <person name="White J."/>
            <person name="Sykes S."/>
            <person name="Heiman D."/>
            <person name="Young S."/>
            <person name="Zeng Q."/>
            <person name="Abouelleil A."/>
            <person name="Aftuck L."/>
            <person name="Bessette D."/>
            <person name="Brown A."/>
            <person name="FitzGerald M."/>
            <person name="Lui A."/>
            <person name="Macdonald J.P."/>
            <person name="Priest M."/>
            <person name="Orbach M.J."/>
            <person name="Galgiani J.N."/>
            <person name="Kirkland T.N."/>
            <person name="Cole G.T."/>
            <person name="Birren B.W."/>
            <person name="Henn M.R."/>
            <person name="Taylor J.W."/>
            <person name="Rounsley S.D."/>
        </authorList>
    </citation>
    <scope>NUCLEOTIDE SEQUENCE [LARGE SCALE GENOMIC DNA]</scope>
    <source>
        <strain evidence="2">RMSCC 757 / Silveira</strain>
    </source>
</reference>
<reference evidence="2" key="2">
    <citation type="submission" date="2010-03" db="EMBL/GenBank/DDBJ databases">
        <title>The genome sequence of Coccidioides posadasii strain Silveira.</title>
        <authorList>
            <consortium name="The Broad Institute Genome Sequencing Center for Infectious Disease"/>
            <person name="Neafsey D."/>
            <person name="Orbach M."/>
            <person name="Henn M.R."/>
            <person name="Cole G.T."/>
            <person name="Galgiani J."/>
            <person name="Gardner M.J."/>
            <person name="Kirkland T.N."/>
            <person name="Taylor J.W."/>
            <person name="Young S.K."/>
            <person name="Zeng Q."/>
            <person name="Koehrsen M."/>
            <person name="Alvarado L."/>
            <person name="Berlin A."/>
            <person name="Borenstein D."/>
            <person name="Chapman S.B."/>
            <person name="Chen Z."/>
            <person name="Engels R."/>
            <person name="Freedman E."/>
            <person name="Gellesch M."/>
            <person name="Goldberg J."/>
            <person name="Griggs A."/>
            <person name="Gujja S."/>
            <person name="Heilman E."/>
            <person name="Heiman D."/>
            <person name="Howarth C."/>
            <person name="Jen D."/>
            <person name="Larson L."/>
            <person name="Mehta T."/>
            <person name="Neiman D."/>
            <person name="Park D."/>
            <person name="Pearson M."/>
            <person name="Richards J."/>
            <person name="Roberts A."/>
            <person name="Saif S."/>
            <person name="Shea T."/>
            <person name="Shenoy N."/>
            <person name="Sisk P."/>
            <person name="Stolte C."/>
            <person name="Sykes S."/>
            <person name="Walk T."/>
            <person name="White J."/>
            <person name="Yandava C."/>
            <person name="Haas B."/>
            <person name="Nusbaum C."/>
            <person name="Birren B."/>
        </authorList>
    </citation>
    <scope>NUCLEOTIDE SEQUENCE [LARGE SCALE GENOMIC DNA]</scope>
    <source>
        <strain evidence="2">RMSCC 757 / Silveira</strain>
    </source>
</reference>
<gene>
    <name evidence="1" type="ORF">CPSG_08293</name>
</gene>
<protein>
    <submittedName>
        <fullName evidence="1">Predicted protein</fullName>
    </submittedName>
</protein>
<keyword evidence="2" id="KW-1185">Reference proteome</keyword>
<name>E9DEP3_COCPS</name>
<dbReference type="STRING" id="443226.E9DEP3"/>
<sequence>MVKKLCLYEEQQDKGDTELIQQLNYYERRLGARRLENQQQLDIRAYFFVQSTPYRVELNNLFM</sequence>
<dbReference type="Proteomes" id="UP000002497">
    <property type="component" value="Unassembled WGS sequence"/>
</dbReference>
<accession>E9DEP3</accession>
<proteinExistence type="predicted"/>
<dbReference type="OrthoDB" id="125347at2759"/>
<dbReference type="EMBL" id="GL636502">
    <property type="protein sequence ID" value="EFW15105.1"/>
    <property type="molecule type" value="Genomic_DNA"/>
</dbReference>
<dbReference type="AlphaFoldDB" id="E9DEP3"/>
<evidence type="ECO:0000313" key="2">
    <source>
        <dbReference type="Proteomes" id="UP000002497"/>
    </source>
</evidence>
<dbReference type="VEuPathDB" id="FungiDB:CPSG_08293"/>
<evidence type="ECO:0000313" key="1">
    <source>
        <dbReference type="EMBL" id="EFW15105.1"/>
    </source>
</evidence>
<organism evidence="2">
    <name type="scientific">Coccidioides posadasii (strain RMSCC 757 / Silveira)</name>
    <name type="common">Valley fever fungus</name>
    <dbReference type="NCBI Taxonomy" id="443226"/>
    <lineage>
        <taxon>Eukaryota</taxon>
        <taxon>Fungi</taxon>
        <taxon>Dikarya</taxon>
        <taxon>Ascomycota</taxon>
        <taxon>Pezizomycotina</taxon>
        <taxon>Eurotiomycetes</taxon>
        <taxon>Eurotiomycetidae</taxon>
        <taxon>Onygenales</taxon>
        <taxon>Onygenaceae</taxon>
        <taxon>Coccidioides</taxon>
    </lineage>
</organism>
<dbReference type="HOGENOM" id="CLU_2885622_0_0_1"/>